<dbReference type="NCBIfam" id="NF047509">
    <property type="entry name" value="Rv3131_FMN_oxido"/>
    <property type="match status" value="1"/>
</dbReference>
<comment type="caution">
    <text evidence="1">The sequence shown here is derived from an EMBL/GenBank/DDBJ whole genome shotgun (WGS) entry which is preliminary data.</text>
</comment>
<gene>
    <name evidence="1" type="ORF">BCR32DRAFT_245314</name>
</gene>
<accession>A0A1Y1X4W3</accession>
<evidence type="ECO:0008006" key="3">
    <source>
        <dbReference type="Google" id="ProtNLM"/>
    </source>
</evidence>
<keyword evidence="2" id="KW-1185">Reference proteome</keyword>
<dbReference type="Gene3D" id="3.40.109.10">
    <property type="entry name" value="NADH Oxidase"/>
    <property type="match status" value="1"/>
</dbReference>
<reference evidence="1 2" key="2">
    <citation type="submission" date="2016-08" db="EMBL/GenBank/DDBJ databases">
        <title>Pervasive Adenine N6-methylation of Active Genes in Fungi.</title>
        <authorList>
            <consortium name="DOE Joint Genome Institute"/>
            <person name="Mondo S.J."/>
            <person name="Dannebaum R.O."/>
            <person name="Kuo R.C."/>
            <person name="Labutti K."/>
            <person name="Haridas S."/>
            <person name="Kuo A."/>
            <person name="Salamov A."/>
            <person name="Ahrendt S.R."/>
            <person name="Lipzen A."/>
            <person name="Sullivan W."/>
            <person name="Andreopoulos W.B."/>
            <person name="Clum A."/>
            <person name="Lindquist E."/>
            <person name="Daum C."/>
            <person name="Ramamoorthy G.K."/>
            <person name="Gryganskyi A."/>
            <person name="Culley D."/>
            <person name="Magnuson J.K."/>
            <person name="James T.Y."/>
            <person name="O'Malley M.A."/>
            <person name="Stajich J.E."/>
            <person name="Spatafora J.W."/>
            <person name="Visel A."/>
            <person name="Grigoriev I.V."/>
        </authorList>
    </citation>
    <scope>NUCLEOTIDE SEQUENCE [LARGE SCALE GENOMIC DNA]</scope>
    <source>
        <strain evidence="1 2">S4</strain>
    </source>
</reference>
<dbReference type="SUPFAM" id="SSF55469">
    <property type="entry name" value="FMN-dependent nitroreductase-like"/>
    <property type="match status" value="2"/>
</dbReference>
<sequence>MENTSFIELAKTLISYSIRCPSGHNSQPWSFQVANNKIIIVPDLNKHLEVVDGNDKELFISLGCALENLQIAATHFGYSTEYFVSEDDKINVTFTKKESTTVNEENEVLFKAIDKRHTHRSKFLDKKLTDEQLQYIEKEKDDAILVYDSKSEGAKIICQKITEGNSIQMADPAFKDELVAWMRFNNKHREATQNGLCYNVLGFPPTPEFLGRRVIKMFLNPNAQNKTDKEVNASASHFCVFTIKDNTVKEYVALGKILEHFILKITSMGLSYSFSNQPCEVSEILGPLKEELKVSVIPAVIIRLGYGTEPKNFSPRETPEIQFLE</sequence>
<name>A0A1Y1X4W3_9FUNG</name>
<dbReference type="EMBL" id="MCFG01000133">
    <property type="protein sequence ID" value="ORX80861.1"/>
    <property type="molecule type" value="Genomic_DNA"/>
</dbReference>
<evidence type="ECO:0000313" key="2">
    <source>
        <dbReference type="Proteomes" id="UP000193944"/>
    </source>
</evidence>
<dbReference type="InterPro" id="IPR000415">
    <property type="entry name" value="Nitroreductase-like"/>
</dbReference>
<dbReference type="AlphaFoldDB" id="A0A1Y1X4W3"/>
<dbReference type="OrthoDB" id="10267665at2759"/>
<dbReference type="Proteomes" id="UP000193944">
    <property type="component" value="Unassembled WGS sequence"/>
</dbReference>
<proteinExistence type="predicted"/>
<reference evidence="1 2" key="1">
    <citation type="submission" date="2016-08" db="EMBL/GenBank/DDBJ databases">
        <title>A Parts List for Fungal Cellulosomes Revealed by Comparative Genomics.</title>
        <authorList>
            <consortium name="DOE Joint Genome Institute"/>
            <person name="Haitjema C.H."/>
            <person name="Gilmore S.P."/>
            <person name="Henske J.K."/>
            <person name="Solomon K.V."/>
            <person name="De Groot R."/>
            <person name="Kuo A."/>
            <person name="Mondo S.J."/>
            <person name="Salamov A.A."/>
            <person name="Labutti K."/>
            <person name="Zhao Z."/>
            <person name="Chiniquy J."/>
            <person name="Barry K."/>
            <person name="Brewer H.M."/>
            <person name="Purvine S.O."/>
            <person name="Wright A.T."/>
            <person name="Boxma B."/>
            <person name="Van Alen T."/>
            <person name="Hackstein J.H."/>
            <person name="Baker S.E."/>
            <person name="Grigoriev I.V."/>
            <person name="O'Malley M.A."/>
        </authorList>
    </citation>
    <scope>NUCLEOTIDE SEQUENCE [LARGE SCALE GENOMIC DNA]</scope>
    <source>
        <strain evidence="1 2">S4</strain>
    </source>
</reference>
<dbReference type="GO" id="GO:0016491">
    <property type="term" value="F:oxidoreductase activity"/>
    <property type="evidence" value="ECO:0007669"/>
    <property type="project" value="InterPro"/>
</dbReference>
<evidence type="ECO:0000313" key="1">
    <source>
        <dbReference type="EMBL" id="ORX80861.1"/>
    </source>
</evidence>
<organism evidence="1 2">
    <name type="scientific">Anaeromyces robustus</name>
    <dbReference type="NCBI Taxonomy" id="1754192"/>
    <lineage>
        <taxon>Eukaryota</taxon>
        <taxon>Fungi</taxon>
        <taxon>Fungi incertae sedis</taxon>
        <taxon>Chytridiomycota</taxon>
        <taxon>Chytridiomycota incertae sedis</taxon>
        <taxon>Neocallimastigomycetes</taxon>
        <taxon>Neocallimastigales</taxon>
        <taxon>Neocallimastigaceae</taxon>
        <taxon>Anaeromyces</taxon>
    </lineage>
</organism>
<protein>
    <recommendedName>
        <fullName evidence="3">Nitroreductase</fullName>
    </recommendedName>
</protein>